<dbReference type="STRING" id="1123498.VR7878_02053"/>
<organism evidence="1 2">
    <name type="scientific">Vibrio ruber (strain DSM 16370 / JCM 11486 / BCRC 17186 / CECT 7878 / LMG 23124 / VR1)</name>
    <dbReference type="NCBI Taxonomy" id="1123498"/>
    <lineage>
        <taxon>Bacteria</taxon>
        <taxon>Pseudomonadati</taxon>
        <taxon>Pseudomonadota</taxon>
        <taxon>Gammaproteobacteria</taxon>
        <taxon>Vibrionales</taxon>
        <taxon>Vibrionaceae</taxon>
        <taxon>Vibrio</taxon>
    </lineage>
</organism>
<accession>A0A1R4LKH8</accession>
<evidence type="ECO:0000313" key="1">
    <source>
        <dbReference type="EMBL" id="SJN56973.1"/>
    </source>
</evidence>
<sequence>MRNYSQCQRLTLFFLSVVPTGMSINTVEASAVTPVIAGYSQIKVTGYAAHYNITVLTMNARATL</sequence>
<evidence type="ECO:0000313" key="2">
    <source>
        <dbReference type="Proteomes" id="UP000188276"/>
    </source>
</evidence>
<gene>
    <name evidence="1" type="ORF">VR7878_02053</name>
</gene>
<keyword evidence="2" id="KW-1185">Reference proteome</keyword>
<name>A0A1R4LKH8_VIBR1</name>
<reference evidence="2" key="1">
    <citation type="submission" date="2017-02" db="EMBL/GenBank/DDBJ databases">
        <authorList>
            <person name="Rodrigo-Torres L."/>
            <person name="Arahal R.D."/>
            <person name="Lucena T."/>
        </authorList>
    </citation>
    <scope>NUCLEOTIDE SEQUENCE [LARGE SCALE GENOMIC DNA]</scope>
    <source>
        <strain evidence="2">CECT 7878</strain>
    </source>
</reference>
<proteinExistence type="predicted"/>
<dbReference type="AlphaFoldDB" id="A0A1R4LKH8"/>
<dbReference type="EMBL" id="FULE01000029">
    <property type="protein sequence ID" value="SJN56973.1"/>
    <property type="molecule type" value="Genomic_DNA"/>
</dbReference>
<dbReference type="Proteomes" id="UP000188276">
    <property type="component" value="Unassembled WGS sequence"/>
</dbReference>
<protein>
    <submittedName>
        <fullName evidence="1">Uncharacterized protein</fullName>
    </submittedName>
</protein>